<dbReference type="InParanoid" id="A0A4Q1BR24"/>
<accession>A0A4Q1BR24</accession>
<proteinExistence type="predicted"/>
<feature type="region of interest" description="Disordered" evidence="1">
    <location>
        <begin position="217"/>
        <end position="248"/>
    </location>
</feature>
<evidence type="ECO:0000256" key="1">
    <source>
        <dbReference type="SAM" id="MobiDB-lite"/>
    </source>
</evidence>
<feature type="domain" description="DUF7918" evidence="2">
    <location>
        <begin position="10"/>
        <end position="217"/>
    </location>
</feature>
<comment type="caution">
    <text evidence="3">The sequence shown here is derived from an EMBL/GenBank/DDBJ whole genome shotgun (WGS) entry which is preliminary data.</text>
</comment>
<dbReference type="OrthoDB" id="3364132at2759"/>
<evidence type="ECO:0000313" key="3">
    <source>
        <dbReference type="EMBL" id="RXK40411.1"/>
    </source>
</evidence>
<dbReference type="Pfam" id="PF25534">
    <property type="entry name" value="DUF7918"/>
    <property type="match status" value="1"/>
</dbReference>
<dbReference type="Proteomes" id="UP000289152">
    <property type="component" value="Unassembled WGS sequence"/>
</dbReference>
<dbReference type="InterPro" id="IPR057678">
    <property type="entry name" value="DUF7918"/>
</dbReference>
<feature type="region of interest" description="Disordered" evidence="1">
    <location>
        <begin position="271"/>
        <end position="302"/>
    </location>
</feature>
<organism evidence="3 4">
    <name type="scientific">Tremella mesenterica</name>
    <name type="common">Jelly fungus</name>
    <dbReference type="NCBI Taxonomy" id="5217"/>
    <lineage>
        <taxon>Eukaryota</taxon>
        <taxon>Fungi</taxon>
        <taxon>Dikarya</taxon>
        <taxon>Basidiomycota</taxon>
        <taxon>Agaricomycotina</taxon>
        <taxon>Tremellomycetes</taxon>
        <taxon>Tremellales</taxon>
        <taxon>Tremellaceae</taxon>
        <taxon>Tremella</taxon>
    </lineage>
</organism>
<dbReference type="AlphaFoldDB" id="A0A4Q1BR24"/>
<feature type="compositionally biased region" description="Basic and acidic residues" evidence="1">
    <location>
        <begin position="217"/>
        <end position="239"/>
    </location>
</feature>
<protein>
    <recommendedName>
        <fullName evidence="2">DUF7918 domain-containing protein</fullName>
    </recommendedName>
</protein>
<name>A0A4Q1BR24_TREME</name>
<reference evidence="3 4" key="1">
    <citation type="submission" date="2016-06" db="EMBL/GenBank/DDBJ databases">
        <title>Evolution of pathogenesis and genome organization in the Tremellales.</title>
        <authorList>
            <person name="Cuomo C."/>
            <person name="Litvintseva A."/>
            <person name="Heitman J."/>
            <person name="Chen Y."/>
            <person name="Sun S."/>
            <person name="Springer D."/>
            <person name="Dromer F."/>
            <person name="Young S."/>
            <person name="Zeng Q."/>
            <person name="Chapman S."/>
            <person name="Gujja S."/>
            <person name="Saif S."/>
            <person name="Birren B."/>
        </authorList>
    </citation>
    <scope>NUCLEOTIDE SEQUENCE [LARGE SCALE GENOMIC DNA]</scope>
    <source>
        <strain evidence="3 4">ATCC 28783</strain>
    </source>
</reference>
<sequence>MKCCWLSSSDEYEETHEGALGDEMQELHCWLESEPGQEFRFCVDRPKLTKVDGEIQQISLADGITVRKRPILSDGWCQSDKPHTSRTSHMFVMKDGQTMEAPMSFALLPVTDDLTAAAVDTNARIGTISLELKSGTYKFTGMGNVNGFQTADMRPVHEGSKKGLIGLRVEPGRLTPQTERNLYRFTRHSSKHKRRRSHAFTFRYRTKAYLASHHIIELPPHEPTQEERQAEERARKEGEEGAQAEAAEEARIAELEVLEAELNRLRTKRRIKTEFCETPTPKRRTKGTARGQSVANPIVLDD</sequence>
<dbReference type="EMBL" id="SDIL01000018">
    <property type="protein sequence ID" value="RXK40411.1"/>
    <property type="molecule type" value="Genomic_DNA"/>
</dbReference>
<gene>
    <name evidence="3" type="ORF">M231_02244</name>
</gene>
<dbReference type="STRING" id="5217.A0A4Q1BR24"/>
<keyword evidence="4" id="KW-1185">Reference proteome</keyword>
<evidence type="ECO:0000313" key="4">
    <source>
        <dbReference type="Proteomes" id="UP000289152"/>
    </source>
</evidence>
<evidence type="ECO:0000259" key="2">
    <source>
        <dbReference type="Pfam" id="PF25534"/>
    </source>
</evidence>